<dbReference type="CDD" id="cd04301">
    <property type="entry name" value="NAT_SF"/>
    <property type="match status" value="1"/>
</dbReference>
<dbReference type="RefSeq" id="WP_236342639.1">
    <property type="nucleotide sequence ID" value="NZ_CAKMMF010000012.1"/>
</dbReference>
<dbReference type="Pfam" id="PF00583">
    <property type="entry name" value="Acetyltransf_1"/>
    <property type="match status" value="1"/>
</dbReference>
<reference evidence="4" key="1">
    <citation type="submission" date="2022-01" db="EMBL/GenBank/DDBJ databases">
        <authorList>
            <person name="Criscuolo A."/>
        </authorList>
    </citation>
    <scope>NUCLEOTIDE SEQUENCE</scope>
    <source>
        <strain evidence="4">CIP111893</strain>
    </source>
</reference>
<dbReference type="EMBL" id="CAKMMF010000012">
    <property type="protein sequence ID" value="CAH1206205.1"/>
    <property type="molecule type" value="Genomic_DNA"/>
</dbReference>
<comment type="caution">
    <text evidence="4">The sequence shown here is derived from an EMBL/GenBank/DDBJ whole genome shotgun (WGS) entry which is preliminary data.</text>
</comment>
<gene>
    <name evidence="4" type="ORF">PAECIP111893_02464</name>
</gene>
<dbReference type="Proteomes" id="UP000838686">
    <property type="component" value="Unassembled WGS sequence"/>
</dbReference>
<proteinExistence type="predicted"/>
<organism evidence="4 5">
    <name type="scientific">Paenibacillus plantiphilus</name>
    <dbReference type="NCBI Taxonomy" id="2905650"/>
    <lineage>
        <taxon>Bacteria</taxon>
        <taxon>Bacillati</taxon>
        <taxon>Bacillota</taxon>
        <taxon>Bacilli</taxon>
        <taxon>Bacillales</taxon>
        <taxon>Paenibacillaceae</taxon>
        <taxon>Paenibacillus</taxon>
    </lineage>
</organism>
<keyword evidence="2" id="KW-0012">Acyltransferase</keyword>
<accession>A0ABM9C9D8</accession>
<dbReference type="PANTHER" id="PTHR43877">
    <property type="entry name" value="AMINOALKYLPHOSPHONATE N-ACETYLTRANSFERASE-RELATED-RELATED"/>
    <property type="match status" value="1"/>
</dbReference>
<dbReference type="PROSITE" id="PS51186">
    <property type="entry name" value="GNAT"/>
    <property type="match status" value="1"/>
</dbReference>
<protein>
    <recommendedName>
        <fullName evidence="3">N-acetyltransferase domain-containing protein</fullName>
    </recommendedName>
</protein>
<dbReference type="InterPro" id="IPR016181">
    <property type="entry name" value="Acyl_CoA_acyltransferase"/>
</dbReference>
<sequence>MNIVVRAVERGDLPMILALQKVAYQSEADLYPEITIPPMVQTIEELQHEFMDCTMLKVELDGVIIGSVRGSANQSGTTWTINKLMVHPHYQGLGIGGRLMAMIEELGKGCPRLELFTSQKSERNLGIYMKLGYRPFREKQVNEHLTLVYLEKEAGQAAVRS</sequence>
<dbReference type="SUPFAM" id="SSF55729">
    <property type="entry name" value="Acyl-CoA N-acyltransferases (Nat)"/>
    <property type="match status" value="1"/>
</dbReference>
<keyword evidence="5" id="KW-1185">Reference proteome</keyword>
<dbReference type="PANTHER" id="PTHR43877:SF2">
    <property type="entry name" value="AMINOALKYLPHOSPHONATE N-ACETYLTRANSFERASE-RELATED"/>
    <property type="match status" value="1"/>
</dbReference>
<evidence type="ECO:0000313" key="5">
    <source>
        <dbReference type="Proteomes" id="UP000838686"/>
    </source>
</evidence>
<evidence type="ECO:0000256" key="2">
    <source>
        <dbReference type="ARBA" id="ARBA00023315"/>
    </source>
</evidence>
<evidence type="ECO:0000256" key="1">
    <source>
        <dbReference type="ARBA" id="ARBA00022679"/>
    </source>
</evidence>
<dbReference type="InterPro" id="IPR000182">
    <property type="entry name" value="GNAT_dom"/>
</dbReference>
<dbReference type="InterPro" id="IPR050832">
    <property type="entry name" value="Bact_Acetyltransf"/>
</dbReference>
<dbReference type="Gene3D" id="3.40.630.30">
    <property type="match status" value="1"/>
</dbReference>
<keyword evidence="1" id="KW-0808">Transferase</keyword>
<evidence type="ECO:0000313" key="4">
    <source>
        <dbReference type="EMBL" id="CAH1206205.1"/>
    </source>
</evidence>
<feature type="domain" description="N-acetyltransferase" evidence="3">
    <location>
        <begin position="3"/>
        <end position="155"/>
    </location>
</feature>
<evidence type="ECO:0000259" key="3">
    <source>
        <dbReference type="PROSITE" id="PS51186"/>
    </source>
</evidence>
<name>A0ABM9C9D8_9BACL</name>